<dbReference type="RefSeq" id="WP_057629612.1">
    <property type="nucleotide sequence ID" value="NZ_LDJJ01000053.1"/>
</dbReference>
<dbReference type="AlphaFoldDB" id="A0A0R0CJC4"/>
<dbReference type="Gene3D" id="3.30.70.1290">
    <property type="entry name" value="Transposase IS200-like"/>
    <property type="match status" value="1"/>
</dbReference>
<accession>A0A0R0CJC4</accession>
<dbReference type="GO" id="GO:0043565">
    <property type="term" value="F:sequence-specific DNA binding"/>
    <property type="evidence" value="ECO:0007669"/>
    <property type="project" value="TreeGrafter"/>
</dbReference>
<keyword evidence="3" id="KW-1185">Reference proteome</keyword>
<dbReference type="InterPro" id="IPR052715">
    <property type="entry name" value="RAYT_transposase"/>
</dbReference>
<dbReference type="InterPro" id="IPR036515">
    <property type="entry name" value="Transposase_17_sf"/>
</dbReference>
<dbReference type="NCBIfam" id="NF047646">
    <property type="entry name" value="REP_Tyr_transpos"/>
    <property type="match status" value="1"/>
</dbReference>
<evidence type="ECO:0000313" key="2">
    <source>
        <dbReference type="EMBL" id="KRG65716.1"/>
    </source>
</evidence>
<dbReference type="EMBL" id="LDJJ01000053">
    <property type="protein sequence ID" value="KRG65716.1"/>
    <property type="molecule type" value="Genomic_DNA"/>
</dbReference>
<reference evidence="2 3" key="1">
    <citation type="submission" date="2015-05" db="EMBL/GenBank/DDBJ databases">
        <title>Genome sequencing and analysis of members of genus Stenotrophomonas.</title>
        <authorList>
            <person name="Patil P.P."/>
            <person name="Midha S."/>
            <person name="Patil P.B."/>
        </authorList>
    </citation>
    <scope>NUCLEOTIDE SEQUENCE [LARGE SCALE GENOMIC DNA]</scope>
    <source>
        <strain evidence="2 3">DSM 18941</strain>
    </source>
</reference>
<dbReference type="OrthoDB" id="9791101at2"/>
<organism evidence="2 3">
    <name type="scientific">Stenotrophomonas terrae</name>
    <dbReference type="NCBI Taxonomy" id="405446"/>
    <lineage>
        <taxon>Bacteria</taxon>
        <taxon>Pseudomonadati</taxon>
        <taxon>Pseudomonadota</taxon>
        <taxon>Gammaproteobacteria</taxon>
        <taxon>Lysobacterales</taxon>
        <taxon>Lysobacteraceae</taxon>
        <taxon>Stenotrophomonas</taxon>
    </lineage>
</organism>
<protein>
    <recommendedName>
        <fullName evidence="1">Transposase IS200-like domain-containing protein</fullName>
    </recommendedName>
</protein>
<proteinExistence type="predicted"/>
<dbReference type="InterPro" id="IPR002686">
    <property type="entry name" value="Transposase_17"/>
</dbReference>
<evidence type="ECO:0000313" key="3">
    <source>
        <dbReference type="Proteomes" id="UP000051863"/>
    </source>
</evidence>
<feature type="domain" description="Transposase IS200-like" evidence="1">
    <location>
        <begin position="13"/>
        <end position="123"/>
    </location>
</feature>
<name>A0A0R0CJC4_9GAMM</name>
<dbReference type="PANTHER" id="PTHR36966:SF1">
    <property type="entry name" value="REP-ASSOCIATED TYROSINE TRANSPOSASE"/>
    <property type="match status" value="1"/>
</dbReference>
<dbReference type="PANTHER" id="PTHR36966">
    <property type="entry name" value="REP-ASSOCIATED TYROSINE TRANSPOSASE"/>
    <property type="match status" value="1"/>
</dbReference>
<gene>
    <name evidence="2" type="ORF">ABB27_15145</name>
</gene>
<dbReference type="GO" id="GO:0006313">
    <property type="term" value="P:DNA transposition"/>
    <property type="evidence" value="ECO:0007669"/>
    <property type="project" value="InterPro"/>
</dbReference>
<comment type="caution">
    <text evidence="2">The sequence shown here is derived from an EMBL/GenBank/DDBJ whole genome shotgun (WGS) entry which is preliminary data.</text>
</comment>
<sequence length="147" mass="16336">MSSSKLRLGRVSLPNNIYSITTVTAGRAPLFALPENAEALIEVLQDCELAGISQNLAWVVMPDHLHWLLQLQSGSLGACLQRLKSRSARSIGGAGSIWQTGYHDHAIRQDESLRGVANYLLHNPVRAGLCEQPQDYPYAWSRWGWQL</sequence>
<evidence type="ECO:0000259" key="1">
    <source>
        <dbReference type="SMART" id="SM01321"/>
    </source>
</evidence>
<dbReference type="GO" id="GO:0004803">
    <property type="term" value="F:transposase activity"/>
    <property type="evidence" value="ECO:0007669"/>
    <property type="project" value="InterPro"/>
</dbReference>
<dbReference type="SUPFAM" id="SSF143422">
    <property type="entry name" value="Transposase IS200-like"/>
    <property type="match status" value="1"/>
</dbReference>
<dbReference type="SMART" id="SM01321">
    <property type="entry name" value="Y1_Tnp"/>
    <property type="match status" value="1"/>
</dbReference>
<dbReference type="Proteomes" id="UP000051863">
    <property type="component" value="Unassembled WGS sequence"/>
</dbReference>
<dbReference type="Pfam" id="PF01797">
    <property type="entry name" value="Y1_Tnp"/>
    <property type="match status" value="1"/>
</dbReference>
<dbReference type="PATRIC" id="fig|405446.3.peg.2781"/>